<keyword evidence="1" id="KW-0235">DNA replication</keyword>
<dbReference type="AlphaFoldDB" id="A0AAV5U1K7"/>
<dbReference type="Proteomes" id="UP001432027">
    <property type="component" value="Unassembled WGS sequence"/>
</dbReference>
<sequence length="203" mass="22696">REYRLIFITFCSQRVYCTVMDSNTEQEVEENFYNIDDVVALDSHVSCSFEPTTPQGILHILGITPNEAGKETKAEAPLWILPTIVSHCNFRLPKAFNEEVQGVLTSHATSANLEQLQADFYTVGSCLSKQVTEGKGLAKCLVSTFTQRIGNVIGPALQGKHRPARCDSLEKKLFDSAAKARKESQKWQMTTTSKKRKLLTPKN</sequence>
<evidence type="ECO:0000313" key="4">
    <source>
        <dbReference type="Proteomes" id="UP001432027"/>
    </source>
</evidence>
<keyword evidence="1" id="KW-0539">Nucleus</keyword>
<dbReference type="InterPro" id="IPR036224">
    <property type="entry name" value="GINS_bundle-like_dom_sf"/>
</dbReference>
<dbReference type="EMBL" id="BTSX01000005">
    <property type="protein sequence ID" value="GMT00453.1"/>
    <property type="molecule type" value="Genomic_DNA"/>
</dbReference>
<comment type="subunit">
    <text evidence="1">Component of the GINS complex.</text>
</comment>
<evidence type="ECO:0000256" key="1">
    <source>
        <dbReference type="RuleBase" id="RU367161"/>
    </source>
</evidence>
<dbReference type="InterPro" id="IPR038437">
    <property type="entry name" value="GINS_Psf3_sf"/>
</dbReference>
<organism evidence="3 4">
    <name type="scientific">Pristionchus entomophagus</name>
    <dbReference type="NCBI Taxonomy" id="358040"/>
    <lineage>
        <taxon>Eukaryota</taxon>
        <taxon>Metazoa</taxon>
        <taxon>Ecdysozoa</taxon>
        <taxon>Nematoda</taxon>
        <taxon>Chromadorea</taxon>
        <taxon>Rhabditida</taxon>
        <taxon>Rhabditina</taxon>
        <taxon>Diplogasteromorpha</taxon>
        <taxon>Diplogasteroidea</taxon>
        <taxon>Neodiplogasteridae</taxon>
        <taxon>Pristionchus</taxon>
    </lineage>
</organism>
<feature type="region of interest" description="Disordered" evidence="2">
    <location>
        <begin position="180"/>
        <end position="203"/>
    </location>
</feature>
<feature type="compositionally biased region" description="Basic residues" evidence="2">
    <location>
        <begin position="193"/>
        <end position="203"/>
    </location>
</feature>
<dbReference type="SUPFAM" id="SSF160059">
    <property type="entry name" value="PriA/YqbF domain"/>
    <property type="match status" value="1"/>
</dbReference>
<dbReference type="GO" id="GO:0000811">
    <property type="term" value="C:GINS complex"/>
    <property type="evidence" value="ECO:0007669"/>
    <property type="project" value="UniProtKB-UniRule"/>
</dbReference>
<accession>A0AAV5U1K7</accession>
<dbReference type="InterPro" id="IPR010492">
    <property type="entry name" value="GINS_Psf3"/>
</dbReference>
<dbReference type="GO" id="GO:1902975">
    <property type="term" value="P:mitotic DNA replication initiation"/>
    <property type="evidence" value="ECO:0007669"/>
    <property type="project" value="TreeGrafter"/>
</dbReference>
<protein>
    <recommendedName>
        <fullName evidence="1">DNA replication complex GINS protein PSF3</fullName>
    </recommendedName>
</protein>
<proteinExistence type="inferred from homology"/>
<name>A0AAV5U1K7_9BILA</name>
<comment type="function">
    <text evidence="1">The GINS complex plays an essential role in the initiation of DNA replication.</text>
</comment>
<keyword evidence="4" id="KW-1185">Reference proteome</keyword>
<feature type="non-terminal residue" evidence="3">
    <location>
        <position position="1"/>
    </location>
</feature>
<dbReference type="Gene3D" id="1.20.58.2050">
    <property type="match status" value="1"/>
</dbReference>
<gene>
    <name evidence="3" type="ORF">PENTCL1PPCAC_22627</name>
</gene>
<reference evidence="3" key="1">
    <citation type="submission" date="2023-10" db="EMBL/GenBank/DDBJ databases">
        <title>Genome assembly of Pristionchus species.</title>
        <authorList>
            <person name="Yoshida K."/>
            <person name="Sommer R.J."/>
        </authorList>
    </citation>
    <scope>NUCLEOTIDE SEQUENCE</scope>
    <source>
        <strain evidence="3">RS0144</strain>
    </source>
</reference>
<evidence type="ECO:0000256" key="2">
    <source>
        <dbReference type="SAM" id="MobiDB-lite"/>
    </source>
</evidence>
<dbReference type="PANTHER" id="PTHR22768:SF0">
    <property type="entry name" value="DNA REPLICATION COMPLEX GINS PROTEIN PSF3"/>
    <property type="match status" value="1"/>
</dbReference>
<dbReference type="SUPFAM" id="SSF158573">
    <property type="entry name" value="GINS helical bundle-like"/>
    <property type="match status" value="1"/>
</dbReference>
<dbReference type="PANTHER" id="PTHR22768">
    <property type="entry name" value="DNA REPLICATION COMPLEX GINS PROTEIN PSF3"/>
    <property type="match status" value="1"/>
</dbReference>
<comment type="subcellular location">
    <subcellularLocation>
        <location evidence="1">Nucleus</location>
    </subcellularLocation>
</comment>
<evidence type="ECO:0000313" key="3">
    <source>
        <dbReference type="EMBL" id="GMT00453.1"/>
    </source>
</evidence>
<comment type="caution">
    <text evidence="3">The sequence shown here is derived from an EMBL/GenBank/DDBJ whole genome shotgun (WGS) entry which is preliminary data.</text>
</comment>
<comment type="similarity">
    <text evidence="1">Belongs to the GINS3/PSF3 family.</text>
</comment>